<dbReference type="Proteomes" id="UP000824469">
    <property type="component" value="Unassembled WGS sequence"/>
</dbReference>
<evidence type="ECO:0000313" key="2">
    <source>
        <dbReference type="EMBL" id="KAH9317145.1"/>
    </source>
</evidence>
<evidence type="ECO:0000313" key="3">
    <source>
        <dbReference type="Proteomes" id="UP000824469"/>
    </source>
</evidence>
<dbReference type="OMA" id="NINTKME"/>
<reference evidence="2 3" key="1">
    <citation type="journal article" date="2021" name="Nat. Plants">
        <title>The Taxus genome provides insights into paclitaxel biosynthesis.</title>
        <authorList>
            <person name="Xiong X."/>
            <person name="Gou J."/>
            <person name="Liao Q."/>
            <person name="Li Y."/>
            <person name="Zhou Q."/>
            <person name="Bi G."/>
            <person name="Li C."/>
            <person name="Du R."/>
            <person name="Wang X."/>
            <person name="Sun T."/>
            <person name="Guo L."/>
            <person name="Liang H."/>
            <person name="Lu P."/>
            <person name="Wu Y."/>
            <person name="Zhang Z."/>
            <person name="Ro D.K."/>
            <person name="Shang Y."/>
            <person name="Huang S."/>
            <person name="Yan J."/>
        </authorList>
    </citation>
    <scope>NUCLEOTIDE SEQUENCE [LARGE SCALE GENOMIC DNA]</scope>
    <source>
        <strain evidence="2">Ta-2019</strain>
    </source>
</reference>
<name>A0AA38G8D2_TAXCH</name>
<dbReference type="Gene3D" id="3.90.280.10">
    <property type="entry name" value="PEBP-like"/>
    <property type="match status" value="1"/>
</dbReference>
<dbReference type="InterPro" id="IPR035810">
    <property type="entry name" value="PEBP_euk"/>
</dbReference>
<dbReference type="PANTHER" id="PTHR11362:SF82">
    <property type="entry name" value="PHOSPHATIDYLETHANOLAMINE-BINDING PROTEIN 4"/>
    <property type="match status" value="1"/>
</dbReference>
<gene>
    <name evidence="2" type="ORF">KI387_018914</name>
</gene>
<dbReference type="InterPro" id="IPR036610">
    <property type="entry name" value="PEBP-like_sf"/>
</dbReference>
<proteinExistence type="inferred from homology"/>
<dbReference type="Pfam" id="PF01161">
    <property type="entry name" value="PBP"/>
    <property type="match status" value="1"/>
</dbReference>
<dbReference type="SUPFAM" id="SSF49777">
    <property type="entry name" value="PEBP-like"/>
    <property type="match status" value="1"/>
</dbReference>
<evidence type="ECO:0000256" key="1">
    <source>
        <dbReference type="ARBA" id="ARBA00007091"/>
    </source>
</evidence>
<protein>
    <submittedName>
        <fullName evidence="2">Uncharacterized protein</fullName>
    </submittedName>
</protein>
<comment type="similarity">
    <text evidence="1">Belongs to the phosphatidylethanolamine-binding protein family.</text>
</comment>
<accession>A0AA38G8D2</accession>
<dbReference type="InterPro" id="IPR001858">
    <property type="entry name" value="Phosphatidylethanolamine-bd_CS"/>
</dbReference>
<dbReference type="CDD" id="cd00866">
    <property type="entry name" value="PEBP_euk"/>
    <property type="match status" value="1"/>
</dbReference>
<keyword evidence="3" id="KW-1185">Reference proteome</keyword>
<organism evidence="2 3">
    <name type="scientific">Taxus chinensis</name>
    <name type="common">Chinese yew</name>
    <name type="synonym">Taxus wallichiana var. chinensis</name>
    <dbReference type="NCBI Taxonomy" id="29808"/>
    <lineage>
        <taxon>Eukaryota</taxon>
        <taxon>Viridiplantae</taxon>
        <taxon>Streptophyta</taxon>
        <taxon>Embryophyta</taxon>
        <taxon>Tracheophyta</taxon>
        <taxon>Spermatophyta</taxon>
        <taxon>Pinopsida</taxon>
        <taxon>Pinidae</taxon>
        <taxon>Conifers II</taxon>
        <taxon>Cupressales</taxon>
        <taxon>Taxaceae</taxon>
        <taxon>Taxus</taxon>
    </lineage>
</organism>
<comment type="caution">
    <text evidence="2">The sequence shown here is derived from an EMBL/GenBank/DDBJ whole genome shotgun (WGS) entry which is preliminary data.</text>
</comment>
<dbReference type="EMBL" id="JAHRHJ020000004">
    <property type="protein sequence ID" value="KAH9317145.1"/>
    <property type="molecule type" value="Genomic_DNA"/>
</dbReference>
<dbReference type="PROSITE" id="PS01220">
    <property type="entry name" value="PBP"/>
    <property type="match status" value="1"/>
</dbReference>
<feature type="non-terminal residue" evidence="2">
    <location>
        <position position="105"/>
    </location>
</feature>
<dbReference type="AlphaFoldDB" id="A0AA38G8D2"/>
<sequence>MSRLTKPLKSAGVIDDVLDEFNPSVKMSVVYNANINTKMEVHNGFEFPPSALTAAPAVHVTDGDMRTFFTLVMVDPDAPNPSDPTGREYLHWIVTDIPGTTSNSF</sequence>
<dbReference type="PANTHER" id="PTHR11362">
    <property type="entry name" value="PHOSPHATIDYLETHANOLAMINE-BINDING PROTEIN"/>
    <property type="match status" value="1"/>
</dbReference>
<dbReference type="InterPro" id="IPR008914">
    <property type="entry name" value="PEBP"/>
</dbReference>